<dbReference type="InterPro" id="IPR050417">
    <property type="entry name" value="Sugar_Epim/Isomerase"/>
</dbReference>
<proteinExistence type="predicted"/>
<dbReference type="SUPFAM" id="SSF51658">
    <property type="entry name" value="Xylose isomerase-like"/>
    <property type="match status" value="1"/>
</dbReference>
<dbReference type="Gene3D" id="3.20.20.150">
    <property type="entry name" value="Divalent-metal-dependent TIM barrel enzymes"/>
    <property type="match status" value="1"/>
</dbReference>
<dbReference type="AlphaFoldDB" id="A0A6L3JW67"/>
<dbReference type="EMBL" id="VVYX01000027">
    <property type="protein sequence ID" value="KAA5415895.1"/>
    <property type="molecule type" value="Genomic_DNA"/>
</dbReference>
<dbReference type="GO" id="GO:0034015">
    <property type="term" value="F:L-ribulose-5-phosphate 3-epimerase activity"/>
    <property type="evidence" value="ECO:0007669"/>
    <property type="project" value="TreeGrafter"/>
</dbReference>
<sequence>MNRQVVVSIYLLLFILFPAKAQNREIACNADSVQVLHRYKIAVCDWMILKRQKIGSFQLVHELNGDGVELDMGSLGKRETFDNKLRDPHFQQLFRETAREFQLEVPSIAMSGFYGQSFLERANYEELVRECLNAMKVMDAKVAFLPLGGIKAGWEGEPALRAEVVKRLKKVGDMAAAEGLVIGIEVQLDAKGDVKLLKEIDSLGIKIYFKFQNALENGRDLCKELKILGKKRICQIHCTDTDGVTLRFNERLDMNKVKKTLDKMGWSGWLVVERSRDKDDVHNVRKNYGTNIEYLKEVFQK</sequence>
<keyword evidence="1 3" id="KW-0413">Isomerase</keyword>
<evidence type="ECO:0000313" key="3">
    <source>
        <dbReference type="EMBL" id="KAA5415895.1"/>
    </source>
</evidence>
<protein>
    <submittedName>
        <fullName evidence="3">Sugar phosphate isomerase/epimerase</fullName>
    </submittedName>
</protein>
<dbReference type="InterPro" id="IPR013022">
    <property type="entry name" value="Xyl_isomerase-like_TIM-brl"/>
</dbReference>
<dbReference type="InterPro" id="IPR036237">
    <property type="entry name" value="Xyl_isomerase-like_sf"/>
</dbReference>
<dbReference type="Pfam" id="PF01261">
    <property type="entry name" value="AP_endonuc_2"/>
    <property type="match status" value="1"/>
</dbReference>
<dbReference type="PANTHER" id="PTHR43489:SF1">
    <property type="entry name" value="L-RIBULOSE-5-PHOSPHATE 3-EPIMERASE SGBU-RELATED"/>
    <property type="match status" value="1"/>
</dbReference>
<reference evidence="3 4" key="1">
    <citation type="journal article" date="2019" name="Nat. Med.">
        <title>A library of human gut bacterial isolates paired with longitudinal multiomics data enables mechanistic microbiome research.</title>
        <authorList>
            <person name="Poyet M."/>
            <person name="Groussin M."/>
            <person name="Gibbons S.M."/>
            <person name="Avila-Pacheco J."/>
            <person name="Jiang X."/>
            <person name="Kearney S.M."/>
            <person name="Perrotta A.R."/>
            <person name="Berdy B."/>
            <person name="Zhao S."/>
            <person name="Lieberman T.D."/>
            <person name="Swanson P.K."/>
            <person name="Smith M."/>
            <person name="Roesemann S."/>
            <person name="Alexander J.E."/>
            <person name="Rich S.A."/>
            <person name="Livny J."/>
            <person name="Vlamakis H."/>
            <person name="Clish C."/>
            <person name="Bullock K."/>
            <person name="Deik A."/>
            <person name="Scott J."/>
            <person name="Pierce K.A."/>
            <person name="Xavier R.J."/>
            <person name="Alm E.J."/>
        </authorList>
    </citation>
    <scope>NUCLEOTIDE SEQUENCE [LARGE SCALE GENOMIC DNA]</scope>
    <source>
        <strain evidence="3 4">BIOML-A8</strain>
    </source>
</reference>
<evidence type="ECO:0000259" key="2">
    <source>
        <dbReference type="Pfam" id="PF01261"/>
    </source>
</evidence>
<evidence type="ECO:0000313" key="4">
    <source>
        <dbReference type="Proteomes" id="UP000482653"/>
    </source>
</evidence>
<evidence type="ECO:0000256" key="1">
    <source>
        <dbReference type="ARBA" id="ARBA00023235"/>
    </source>
</evidence>
<comment type="caution">
    <text evidence="3">The sequence shown here is derived from an EMBL/GenBank/DDBJ whole genome shotgun (WGS) entry which is preliminary data.</text>
</comment>
<gene>
    <name evidence="3" type="ORF">F2Y87_19900</name>
</gene>
<dbReference type="PANTHER" id="PTHR43489">
    <property type="entry name" value="ISOMERASE"/>
    <property type="match status" value="1"/>
</dbReference>
<name>A0A6L3JW67_9BACE</name>
<organism evidence="3 4">
    <name type="scientific">Bacteroides cellulosilyticus</name>
    <dbReference type="NCBI Taxonomy" id="246787"/>
    <lineage>
        <taxon>Bacteria</taxon>
        <taxon>Pseudomonadati</taxon>
        <taxon>Bacteroidota</taxon>
        <taxon>Bacteroidia</taxon>
        <taxon>Bacteroidales</taxon>
        <taxon>Bacteroidaceae</taxon>
        <taxon>Bacteroides</taxon>
    </lineage>
</organism>
<accession>A0A6L3JW67</accession>
<feature type="domain" description="Xylose isomerase-like TIM barrel" evidence="2">
    <location>
        <begin position="57"/>
        <end position="297"/>
    </location>
</feature>
<dbReference type="RefSeq" id="WP_149947712.1">
    <property type="nucleotide sequence ID" value="NZ_JBBNMF010000023.1"/>
</dbReference>
<dbReference type="Proteomes" id="UP000482653">
    <property type="component" value="Unassembled WGS sequence"/>
</dbReference>
<dbReference type="GO" id="GO:0019852">
    <property type="term" value="P:L-ascorbic acid metabolic process"/>
    <property type="evidence" value="ECO:0007669"/>
    <property type="project" value="TreeGrafter"/>
</dbReference>